<dbReference type="RefSeq" id="WP_086468701.1">
    <property type="nucleotide sequence ID" value="NZ_FXWK01000001.1"/>
</dbReference>
<dbReference type="Proteomes" id="UP000194474">
    <property type="component" value="Unassembled WGS sequence"/>
</dbReference>
<accession>A0A1Y6E9Y9</accession>
<evidence type="ECO:0000313" key="2">
    <source>
        <dbReference type="EMBL" id="SMQ59319.1"/>
    </source>
</evidence>
<dbReference type="OrthoDB" id="1144014at2"/>
<proteinExistence type="predicted"/>
<dbReference type="AlphaFoldDB" id="A0A1Y6E9Y9"/>
<name>A0A1Y6E9Y9_9HYPH</name>
<gene>
    <name evidence="2" type="ORF">SAMN06295905_0212</name>
</gene>
<reference evidence="3" key="1">
    <citation type="submission" date="2017-04" db="EMBL/GenBank/DDBJ databases">
        <authorList>
            <person name="Varghese N."/>
            <person name="Submissions S."/>
        </authorList>
    </citation>
    <scope>NUCLEOTIDE SEQUENCE [LARGE SCALE GENOMIC DNA]</scope>
</reference>
<protein>
    <submittedName>
        <fullName evidence="2">Uncharacterized protein</fullName>
    </submittedName>
</protein>
<sequence>MSARLLRVLLASPLLFTPVALAKEKPPREAIACEGAFAIDSSEARLIEIYGADNVWTGTVPGPEGMDMQATRVFPDDPDRMLEFTWWNEDERTDLGSVELPPTMSGPGGIHDGMSVAEVAAINGDAFTLNGFGWDYGGFASFRTGVLSDIEGGCYLSLRFGPDDRPVKVNTDAVWGDREVPSTEPLLETVGAHVQVVSIGYPHPDFRD</sequence>
<dbReference type="EMBL" id="FXWK01000001">
    <property type="protein sequence ID" value="SMQ59319.1"/>
    <property type="molecule type" value="Genomic_DNA"/>
</dbReference>
<feature type="chain" id="PRO_5012983725" evidence="1">
    <location>
        <begin position="23"/>
        <end position="208"/>
    </location>
</feature>
<evidence type="ECO:0000313" key="3">
    <source>
        <dbReference type="Proteomes" id="UP000194474"/>
    </source>
</evidence>
<organism evidence="2 3">
    <name type="scientific">Devosia lucknowensis</name>
    <dbReference type="NCBI Taxonomy" id="1096929"/>
    <lineage>
        <taxon>Bacteria</taxon>
        <taxon>Pseudomonadati</taxon>
        <taxon>Pseudomonadota</taxon>
        <taxon>Alphaproteobacteria</taxon>
        <taxon>Hyphomicrobiales</taxon>
        <taxon>Devosiaceae</taxon>
        <taxon>Devosia</taxon>
    </lineage>
</organism>
<evidence type="ECO:0000256" key="1">
    <source>
        <dbReference type="SAM" id="SignalP"/>
    </source>
</evidence>
<keyword evidence="3" id="KW-1185">Reference proteome</keyword>
<keyword evidence="1" id="KW-0732">Signal</keyword>
<feature type="signal peptide" evidence="1">
    <location>
        <begin position="1"/>
        <end position="22"/>
    </location>
</feature>